<keyword evidence="1" id="KW-0732">Signal</keyword>
<dbReference type="Proteomes" id="UP001210678">
    <property type="component" value="Unassembled WGS sequence"/>
</dbReference>
<accession>A0ABT4YXA0</accession>
<sequence length="122" mass="14345">MLLRIFALAFMFSSTLIYASDKDKQEQVETLRNIEFCRIVASQFEPNELSKWESLKQSYFDARRGAPAKSTQWTDPKKIMWGIKSAENDATRRLSSLPAEELYVHFTCYEKLEKLQKSKPWQ</sequence>
<feature type="signal peptide" evidence="1">
    <location>
        <begin position="1"/>
        <end position="19"/>
    </location>
</feature>
<gene>
    <name evidence="2" type="ORF">PGX00_22115</name>
</gene>
<name>A0ABT4YXA0_9VIBR</name>
<evidence type="ECO:0000313" key="3">
    <source>
        <dbReference type="Proteomes" id="UP001210678"/>
    </source>
</evidence>
<dbReference type="RefSeq" id="WP_272140642.1">
    <property type="nucleotide sequence ID" value="NZ_JAQLOI010000003.1"/>
</dbReference>
<protein>
    <submittedName>
        <fullName evidence="2">Uncharacterized protein</fullName>
    </submittedName>
</protein>
<keyword evidence="3" id="KW-1185">Reference proteome</keyword>
<proteinExistence type="predicted"/>
<feature type="chain" id="PRO_5046350682" evidence="1">
    <location>
        <begin position="20"/>
        <end position="122"/>
    </location>
</feature>
<comment type="caution">
    <text evidence="2">The sequence shown here is derived from an EMBL/GenBank/DDBJ whole genome shotgun (WGS) entry which is preliminary data.</text>
</comment>
<organism evidence="2 3">
    <name type="scientific">Vibrio algarum</name>
    <dbReference type="NCBI Taxonomy" id="3020714"/>
    <lineage>
        <taxon>Bacteria</taxon>
        <taxon>Pseudomonadati</taxon>
        <taxon>Pseudomonadota</taxon>
        <taxon>Gammaproteobacteria</taxon>
        <taxon>Vibrionales</taxon>
        <taxon>Vibrionaceae</taxon>
        <taxon>Vibrio</taxon>
    </lineage>
</organism>
<reference evidence="2 3" key="1">
    <citation type="submission" date="2023-01" db="EMBL/GenBank/DDBJ databases">
        <title>Vibrio sp. KJ40-1 sp.nov, isolated from marine algae.</title>
        <authorList>
            <person name="Butt M."/>
            <person name="Kim J.M.J."/>
            <person name="Jeon C.O.C."/>
        </authorList>
    </citation>
    <scope>NUCLEOTIDE SEQUENCE [LARGE SCALE GENOMIC DNA]</scope>
    <source>
        <strain evidence="2 3">KJ40-1</strain>
    </source>
</reference>
<evidence type="ECO:0000256" key="1">
    <source>
        <dbReference type="SAM" id="SignalP"/>
    </source>
</evidence>
<evidence type="ECO:0000313" key="2">
    <source>
        <dbReference type="EMBL" id="MDB1126215.1"/>
    </source>
</evidence>
<dbReference type="EMBL" id="JAQLOI010000003">
    <property type="protein sequence ID" value="MDB1126215.1"/>
    <property type="molecule type" value="Genomic_DNA"/>
</dbReference>